<feature type="transmembrane region" description="Helical" evidence="2">
    <location>
        <begin position="272"/>
        <end position="297"/>
    </location>
</feature>
<organism evidence="3 4">
    <name type="scientific">Photobacterium pectinilyticum</name>
    <dbReference type="NCBI Taxonomy" id="2906793"/>
    <lineage>
        <taxon>Bacteria</taxon>
        <taxon>Pseudomonadati</taxon>
        <taxon>Pseudomonadota</taxon>
        <taxon>Gammaproteobacteria</taxon>
        <taxon>Vibrionales</taxon>
        <taxon>Vibrionaceae</taxon>
        <taxon>Photobacterium</taxon>
    </lineage>
</organism>
<evidence type="ECO:0000313" key="3">
    <source>
        <dbReference type="EMBL" id="MCQ1057955.1"/>
    </source>
</evidence>
<feature type="transmembrane region" description="Helical" evidence="2">
    <location>
        <begin position="152"/>
        <end position="170"/>
    </location>
</feature>
<keyword evidence="2" id="KW-0812">Transmembrane</keyword>
<comment type="caution">
    <text evidence="3">The sequence shown here is derived from an EMBL/GenBank/DDBJ whole genome shotgun (WGS) entry which is preliminary data.</text>
</comment>
<proteinExistence type="predicted"/>
<keyword evidence="2" id="KW-0472">Membrane</keyword>
<accession>A0ABT1MZQ3</accession>
<dbReference type="Proteomes" id="UP001524460">
    <property type="component" value="Unassembled WGS sequence"/>
</dbReference>
<keyword evidence="1" id="KW-0175">Coiled coil</keyword>
<feature type="transmembrane region" description="Helical" evidence="2">
    <location>
        <begin position="182"/>
        <end position="203"/>
    </location>
</feature>
<evidence type="ECO:0000256" key="1">
    <source>
        <dbReference type="SAM" id="Coils"/>
    </source>
</evidence>
<gene>
    <name evidence="3" type="ORF">NHN17_07790</name>
</gene>
<dbReference type="EMBL" id="JANEYT010000013">
    <property type="protein sequence ID" value="MCQ1057955.1"/>
    <property type="molecule type" value="Genomic_DNA"/>
</dbReference>
<evidence type="ECO:0000256" key="2">
    <source>
        <dbReference type="SAM" id="Phobius"/>
    </source>
</evidence>
<feature type="transmembrane region" description="Helical" evidence="2">
    <location>
        <begin position="232"/>
        <end position="252"/>
    </location>
</feature>
<dbReference type="RefSeq" id="WP_255041678.1">
    <property type="nucleotide sequence ID" value="NZ_JANEYT010000013.1"/>
</dbReference>
<reference evidence="3 4" key="1">
    <citation type="submission" date="2022-07" db="EMBL/GenBank/DDBJ databases">
        <title>Photobacterium pectinilyticum sp. nov., a marine bacterium isolated from surface seawater of Qingdao offshore.</title>
        <authorList>
            <person name="Wang X."/>
        </authorList>
    </citation>
    <scope>NUCLEOTIDE SEQUENCE [LARGE SCALE GENOMIC DNA]</scope>
    <source>
        <strain evidence="3 4">ZSDE20</strain>
    </source>
</reference>
<name>A0ABT1MZQ3_9GAMM</name>
<sequence>MQEMKADIDKFMAQRPLEGAILSKDISQDIQRKVREEVDSAEQSSLVVTDHNDHTNGMLSVIRDPIEHMGRWVAELNGLQARLRKHMDESSLTAKDTEHQQVCNTKAGELSKKELAYIQENGYQDAKDELEKSKKLYDKMFNAAGGKPPKKVNAAVYAMGLLVPSVPEFWMNYETLGTLLNIPLFALALAFVSATVTAAAAHFHGKFLKQRLELLGPDIEPREKRQHYRVQFFAWIAFISITVGILAVRYQAIARELAETVIWDTGAPAESAFTILFPFIIFAIAPWFISMFCAYALNDAKPSYQEAQKNFHQARAHFNRLDKGMQKELQQVERKYARQIEELANAQEAERNEMQKIERLQDILATHADGVMVQAQKEINRNLQTYHNNLVMQLRAKNMEDVKIGAEMLDLQTYYKRDIKISKEQLLGMVA</sequence>
<keyword evidence="2" id="KW-1133">Transmembrane helix</keyword>
<feature type="coiled-coil region" evidence="1">
    <location>
        <begin position="322"/>
        <end position="363"/>
    </location>
</feature>
<keyword evidence="4" id="KW-1185">Reference proteome</keyword>
<evidence type="ECO:0000313" key="4">
    <source>
        <dbReference type="Proteomes" id="UP001524460"/>
    </source>
</evidence>
<protein>
    <submittedName>
        <fullName evidence="3">Uncharacterized protein</fullName>
    </submittedName>
</protein>